<proteinExistence type="predicted"/>
<name>A0A0A9DV99_ARUDO</name>
<protein>
    <submittedName>
        <fullName evidence="1">Uncharacterized protein</fullName>
    </submittedName>
</protein>
<organism evidence="1">
    <name type="scientific">Arundo donax</name>
    <name type="common">Giant reed</name>
    <name type="synonym">Donax arundinaceus</name>
    <dbReference type="NCBI Taxonomy" id="35708"/>
    <lineage>
        <taxon>Eukaryota</taxon>
        <taxon>Viridiplantae</taxon>
        <taxon>Streptophyta</taxon>
        <taxon>Embryophyta</taxon>
        <taxon>Tracheophyta</taxon>
        <taxon>Spermatophyta</taxon>
        <taxon>Magnoliopsida</taxon>
        <taxon>Liliopsida</taxon>
        <taxon>Poales</taxon>
        <taxon>Poaceae</taxon>
        <taxon>PACMAD clade</taxon>
        <taxon>Arundinoideae</taxon>
        <taxon>Arundineae</taxon>
        <taxon>Arundo</taxon>
    </lineage>
</organism>
<reference evidence="1" key="1">
    <citation type="submission" date="2014-09" db="EMBL/GenBank/DDBJ databases">
        <authorList>
            <person name="Magalhaes I.L.F."/>
            <person name="Oliveira U."/>
            <person name="Santos F.R."/>
            <person name="Vidigal T.H.D.A."/>
            <person name="Brescovit A.D."/>
            <person name="Santos A.J."/>
        </authorList>
    </citation>
    <scope>NUCLEOTIDE SEQUENCE</scope>
    <source>
        <tissue evidence="1">Shoot tissue taken approximately 20 cm above the soil surface</tissue>
    </source>
</reference>
<sequence>MLIMSPLTLLQSEVFFLRSGHSVGCFTNCCFIASFSAHRRSKSLTAFSSCTMVWSTPSK</sequence>
<evidence type="ECO:0000313" key="1">
    <source>
        <dbReference type="EMBL" id="JAD89580.1"/>
    </source>
</evidence>
<reference evidence="1" key="2">
    <citation type="journal article" date="2015" name="Data Brief">
        <title>Shoot transcriptome of the giant reed, Arundo donax.</title>
        <authorList>
            <person name="Barrero R.A."/>
            <person name="Guerrero F.D."/>
            <person name="Moolhuijzen P."/>
            <person name="Goolsby J.A."/>
            <person name="Tidwell J."/>
            <person name="Bellgard S.E."/>
            <person name="Bellgard M.I."/>
        </authorList>
    </citation>
    <scope>NUCLEOTIDE SEQUENCE</scope>
    <source>
        <tissue evidence="1">Shoot tissue taken approximately 20 cm above the soil surface</tissue>
    </source>
</reference>
<dbReference type="EMBL" id="GBRH01208315">
    <property type="protein sequence ID" value="JAD89580.1"/>
    <property type="molecule type" value="Transcribed_RNA"/>
</dbReference>
<accession>A0A0A9DV99</accession>
<dbReference type="AlphaFoldDB" id="A0A0A9DV99"/>